<dbReference type="GO" id="GO:0019843">
    <property type="term" value="F:rRNA binding"/>
    <property type="evidence" value="ECO:0007669"/>
    <property type="project" value="UniProtKB-KW"/>
</dbReference>
<evidence type="ECO:0000259" key="12">
    <source>
        <dbReference type="PROSITE" id="PS51721"/>
    </source>
</evidence>
<keyword evidence="1 10" id="KW-0963">Cytoplasm</keyword>
<keyword evidence="4 10" id="KW-0699">rRNA-binding</keyword>
<comment type="cofactor">
    <cofactor evidence="10">
        <name>Zn(2+)</name>
        <dbReference type="ChEBI" id="CHEBI:29105"/>
    </cofactor>
    <text evidence="10">Binds 1 zinc ion per subunit.</text>
</comment>
<reference evidence="13" key="1">
    <citation type="submission" date="2024-07" db="EMBL/GenBank/DDBJ databases">
        <title>Halotolerant mesophilic bacterium Ornithinibacillus sp. 4-3, sp. nov., isolated from soil.</title>
        <authorList>
            <person name="Sidarenka A.V."/>
            <person name="Guliayeva D.E."/>
            <person name="Leanovich S.I."/>
            <person name="Hileuskaya K.S."/>
            <person name="Akhremchuk A.E."/>
            <person name="Sikolenko M.A."/>
            <person name="Valentovich L.N."/>
        </authorList>
    </citation>
    <scope>NUCLEOTIDE SEQUENCE</scope>
    <source>
        <strain evidence="13">4-3</strain>
    </source>
</reference>
<dbReference type="InterPro" id="IPR012340">
    <property type="entry name" value="NA-bd_OB-fold"/>
</dbReference>
<feature type="binding site" evidence="10">
    <location>
        <position position="247"/>
    </location>
    <ligand>
        <name>Zn(2+)</name>
        <dbReference type="ChEBI" id="CHEBI:29105"/>
    </ligand>
</feature>
<keyword evidence="5 10" id="KW-0547">Nucleotide-binding</keyword>
<evidence type="ECO:0000256" key="8">
    <source>
        <dbReference type="ARBA" id="ARBA00022884"/>
    </source>
</evidence>
<dbReference type="InterPro" id="IPR027417">
    <property type="entry name" value="P-loop_NTPase"/>
</dbReference>
<dbReference type="GO" id="GO:0042274">
    <property type="term" value="P:ribosomal small subunit biogenesis"/>
    <property type="evidence" value="ECO:0007669"/>
    <property type="project" value="UniProtKB-UniRule"/>
</dbReference>
<comment type="similarity">
    <text evidence="10">Belongs to the TRAFAC class YlqF/YawG GTPase family. RsgA subfamily.</text>
</comment>
<dbReference type="PANTHER" id="PTHR32120:SF11">
    <property type="entry name" value="SMALL RIBOSOMAL SUBUNIT BIOGENESIS GTPASE RSGA 1, MITOCHONDRIAL-RELATED"/>
    <property type="match status" value="1"/>
</dbReference>
<dbReference type="PANTHER" id="PTHR32120">
    <property type="entry name" value="SMALL RIBOSOMAL SUBUNIT BIOGENESIS GTPASE RSGA"/>
    <property type="match status" value="1"/>
</dbReference>
<feature type="binding site" evidence="10">
    <location>
        <begin position="166"/>
        <end position="174"/>
    </location>
    <ligand>
        <name>GTP</name>
        <dbReference type="ChEBI" id="CHEBI:37565"/>
    </ligand>
</feature>
<evidence type="ECO:0000256" key="1">
    <source>
        <dbReference type="ARBA" id="ARBA00022490"/>
    </source>
</evidence>
<evidence type="ECO:0000256" key="7">
    <source>
        <dbReference type="ARBA" id="ARBA00022833"/>
    </source>
</evidence>
<dbReference type="GO" id="GO:0046872">
    <property type="term" value="F:metal ion binding"/>
    <property type="evidence" value="ECO:0007669"/>
    <property type="project" value="UniProtKB-KW"/>
</dbReference>
<dbReference type="InterPro" id="IPR004881">
    <property type="entry name" value="Ribosome_biogen_GTPase_RsgA"/>
</dbReference>
<keyword evidence="6 10" id="KW-0378">Hydrolase</keyword>
<evidence type="ECO:0000313" key="13">
    <source>
        <dbReference type="EMBL" id="XDK34093.1"/>
    </source>
</evidence>
<evidence type="ECO:0000256" key="3">
    <source>
        <dbReference type="ARBA" id="ARBA00022723"/>
    </source>
</evidence>
<dbReference type="SUPFAM" id="SSF50249">
    <property type="entry name" value="Nucleic acid-binding proteins"/>
    <property type="match status" value="1"/>
</dbReference>
<dbReference type="Pfam" id="PF03193">
    <property type="entry name" value="RsgA_GTPase"/>
    <property type="match status" value="1"/>
</dbReference>
<feature type="domain" description="EngC GTPase" evidence="11">
    <location>
        <begin position="72"/>
        <end position="221"/>
    </location>
</feature>
<dbReference type="GO" id="GO:0005525">
    <property type="term" value="F:GTP binding"/>
    <property type="evidence" value="ECO:0007669"/>
    <property type="project" value="UniProtKB-UniRule"/>
</dbReference>
<comment type="function">
    <text evidence="10">One of several proteins that assist in the late maturation steps of the functional core of the 30S ribosomal subunit. Helps release RbfA from mature subunits. May play a role in the assembly of ribosomal proteins into the subunit. Circularly permuted GTPase that catalyzes slow GTP hydrolysis, GTPase activity is stimulated by the 30S ribosomal subunit.</text>
</comment>
<feature type="binding site" evidence="10">
    <location>
        <begin position="112"/>
        <end position="115"/>
    </location>
    <ligand>
        <name>GTP</name>
        <dbReference type="ChEBI" id="CHEBI:37565"/>
    </ligand>
</feature>
<evidence type="ECO:0000259" key="11">
    <source>
        <dbReference type="PROSITE" id="PS50936"/>
    </source>
</evidence>
<dbReference type="InterPro" id="IPR031944">
    <property type="entry name" value="RsgA_N"/>
</dbReference>
<dbReference type="EC" id="3.6.1.-" evidence="10"/>
<accession>A0AB39HWG6</accession>
<evidence type="ECO:0000256" key="4">
    <source>
        <dbReference type="ARBA" id="ARBA00022730"/>
    </source>
</evidence>
<dbReference type="GO" id="GO:0005737">
    <property type="term" value="C:cytoplasm"/>
    <property type="evidence" value="ECO:0007669"/>
    <property type="project" value="UniProtKB-SubCell"/>
</dbReference>
<comment type="subcellular location">
    <subcellularLocation>
        <location evidence="10">Cytoplasm</location>
    </subcellularLocation>
</comment>
<feature type="binding site" evidence="10">
    <location>
        <position position="252"/>
    </location>
    <ligand>
        <name>Zn(2+)</name>
        <dbReference type="ChEBI" id="CHEBI:29105"/>
    </ligand>
</feature>
<organism evidence="13">
    <name type="scientific">Ornithinibacillus sp. 4-3</name>
    <dbReference type="NCBI Taxonomy" id="3231488"/>
    <lineage>
        <taxon>Bacteria</taxon>
        <taxon>Bacillati</taxon>
        <taxon>Bacillota</taxon>
        <taxon>Bacilli</taxon>
        <taxon>Bacillales</taxon>
        <taxon>Bacillaceae</taxon>
        <taxon>Ornithinibacillus</taxon>
    </lineage>
</organism>
<feature type="binding site" evidence="10">
    <location>
        <position position="260"/>
    </location>
    <ligand>
        <name>Zn(2+)</name>
        <dbReference type="ChEBI" id="CHEBI:29105"/>
    </ligand>
</feature>
<keyword evidence="9 10" id="KW-0342">GTP-binding</keyword>
<comment type="subunit">
    <text evidence="10">Monomer. Associates with 30S ribosomal subunit, binds 16S rRNA.</text>
</comment>
<dbReference type="PROSITE" id="PS50936">
    <property type="entry name" value="ENGC_GTPASE"/>
    <property type="match status" value="1"/>
</dbReference>
<evidence type="ECO:0000256" key="6">
    <source>
        <dbReference type="ARBA" id="ARBA00022801"/>
    </source>
</evidence>
<sequence length="293" mass="33129">MTEGKIIKALSGFYYVQTNNEVLECRGRGLFRKKNITPLVGDLVVLERTEDQKGYITEIKPRKNKLDRPPIANIDQGLIVCSATMPDFSATLLDRFLVLVESKHITPIIVITKIDLLDDDELENIQHVKQMYEEIGYDVELVNASAGSDLSNLEKYFANKITTIIGQSGVGKSSLLNAIHPSLEIKTDEISVSLGRGKHTTRHVELIEIGGGLVADTPGFSLLDLDEIEAEELAMYFPEMNEIQHACRFRGCLHHKEPHCAVKQAVEDKTINQQRYNHYLHFLNEISLRKPRY</sequence>
<dbReference type="InterPro" id="IPR010914">
    <property type="entry name" value="RsgA_GTPase_dom"/>
</dbReference>
<evidence type="ECO:0000256" key="9">
    <source>
        <dbReference type="ARBA" id="ARBA00023134"/>
    </source>
</evidence>
<evidence type="ECO:0000256" key="10">
    <source>
        <dbReference type="HAMAP-Rule" id="MF_01820"/>
    </source>
</evidence>
<dbReference type="CDD" id="cd04466">
    <property type="entry name" value="S1_YloQ_GTPase"/>
    <property type="match status" value="1"/>
</dbReference>
<dbReference type="InterPro" id="IPR030378">
    <property type="entry name" value="G_CP_dom"/>
</dbReference>
<proteinExistence type="inferred from homology"/>
<dbReference type="RefSeq" id="WP_368654770.1">
    <property type="nucleotide sequence ID" value="NZ_CP162599.1"/>
</dbReference>
<evidence type="ECO:0000256" key="2">
    <source>
        <dbReference type="ARBA" id="ARBA00022517"/>
    </source>
</evidence>
<protein>
    <recommendedName>
        <fullName evidence="10">Small ribosomal subunit biogenesis GTPase RsgA</fullName>
        <ecNumber evidence="10">3.6.1.-</ecNumber>
    </recommendedName>
</protein>
<dbReference type="PROSITE" id="PS51721">
    <property type="entry name" value="G_CP"/>
    <property type="match status" value="1"/>
</dbReference>
<keyword evidence="7 10" id="KW-0862">Zinc</keyword>
<dbReference type="Gene3D" id="1.10.40.50">
    <property type="entry name" value="Probable gtpase engc, domain 3"/>
    <property type="match status" value="1"/>
</dbReference>
<name>A0AB39HWG6_9BACI</name>
<dbReference type="GO" id="GO:0003924">
    <property type="term" value="F:GTPase activity"/>
    <property type="evidence" value="ECO:0007669"/>
    <property type="project" value="UniProtKB-UniRule"/>
</dbReference>
<dbReference type="CDD" id="cd01854">
    <property type="entry name" value="YjeQ_EngC"/>
    <property type="match status" value="1"/>
</dbReference>
<dbReference type="Pfam" id="PF16745">
    <property type="entry name" value="RsgA_N"/>
    <property type="match status" value="1"/>
</dbReference>
<feature type="domain" description="CP-type G" evidence="12">
    <location>
        <begin position="63"/>
        <end position="223"/>
    </location>
</feature>
<dbReference type="NCBIfam" id="TIGR00157">
    <property type="entry name" value="ribosome small subunit-dependent GTPase A"/>
    <property type="match status" value="1"/>
</dbReference>
<dbReference type="HAMAP" id="MF_01820">
    <property type="entry name" value="GTPase_RsgA"/>
    <property type="match status" value="1"/>
</dbReference>
<dbReference type="SUPFAM" id="SSF52540">
    <property type="entry name" value="P-loop containing nucleoside triphosphate hydrolases"/>
    <property type="match status" value="1"/>
</dbReference>
<dbReference type="Gene3D" id="3.40.50.300">
    <property type="entry name" value="P-loop containing nucleotide triphosphate hydrolases"/>
    <property type="match status" value="1"/>
</dbReference>
<feature type="binding site" evidence="10">
    <location>
        <position position="254"/>
    </location>
    <ligand>
        <name>Zn(2+)</name>
        <dbReference type="ChEBI" id="CHEBI:29105"/>
    </ligand>
</feature>
<keyword evidence="3 10" id="KW-0479">Metal-binding</keyword>
<dbReference type="EMBL" id="CP162599">
    <property type="protein sequence ID" value="XDK34093.1"/>
    <property type="molecule type" value="Genomic_DNA"/>
</dbReference>
<gene>
    <name evidence="10 13" type="primary">rsgA</name>
    <name evidence="13" type="ORF">AB4Y30_07025</name>
</gene>
<evidence type="ECO:0000256" key="5">
    <source>
        <dbReference type="ARBA" id="ARBA00022741"/>
    </source>
</evidence>
<keyword evidence="8 10" id="KW-0694">RNA-binding</keyword>
<keyword evidence="2 10" id="KW-0690">Ribosome biogenesis</keyword>
<dbReference type="AlphaFoldDB" id="A0AB39HWG6"/>
<dbReference type="Gene3D" id="2.40.50.140">
    <property type="entry name" value="Nucleic acid-binding proteins"/>
    <property type="match status" value="1"/>
</dbReference>